<dbReference type="SUPFAM" id="SSF53187">
    <property type="entry name" value="Zn-dependent exopeptidases"/>
    <property type="match status" value="1"/>
</dbReference>
<dbReference type="InterPro" id="IPR011650">
    <property type="entry name" value="Peptidase_M20_dimer"/>
</dbReference>
<evidence type="ECO:0000256" key="2">
    <source>
        <dbReference type="ARBA" id="ARBA00022801"/>
    </source>
</evidence>
<feature type="binding site" evidence="3">
    <location>
        <position position="96"/>
    </location>
    <ligand>
        <name>Zn(2+)</name>
        <dbReference type="ChEBI" id="CHEBI:29105"/>
        <label>1</label>
    </ligand>
</feature>
<proteinExistence type="inferred from homology"/>
<keyword evidence="3" id="KW-0479">Metal-binding</keyword>
<keyword evidence="3" id="KW-0862">Zinc</keyword>
<dbReference type="GO" id="GO:0046872">
    <property type="term" value="F:metal ion binding"/>
    <property type="evidence" value="ECO:0007669"/>
    <property type="project" value="UniProtKB-KW"/>
</dbReference>
<dbReference type="EMBL" id="FNNC01000005">
    <property type="protein sequence ID" value="SDW81019.1"/>
    <property type="molecule type" value="Genomic_DNA"/>
</dbReference>
<name>A0A1H2WLY7_9BACI</name>
<reference evidence="6 7" key="1">
    <citation type="submission" date="2016-10" db="EMBL/GenBank/DDBJ databases">
        <authorList>
            <person name="de Groot N.N."/>
        </authorList>
    </citation>
    <scope>NUCLEOTIDE SEQUENCE [LARGE SCALE GENOMIC DNA]</scope>
    <source>
        <strain evidence="6 7">DSM 23126</strain>
    </source>
</reference>
<dbReference type="Gene3D" id="3.30.70.360">
    <property type="match status" value="1"/>
</dbReference>
<feature type="binding site" evidence="3">
    <location>
        <position position="96"/>
    </location>
    <ligand>
        <name>Zn(2+)</name>
        <dbReference type="ChEBI" id="CHEBI:29105"/>
        <label>2</label>
    </ligand>
</feature>
<dbReference type="CDD" id="cd03884">
    <property type="entry name" value="M20_bAS"/>
    <property type="match status" value="1"/>
</dbReference>
<dbReference type="PANTHER" id="PTHR32494:SF5">
    <property type="entry name" value="ALLANTOATE AMIDOHYDROLASE"/>
    <property type="match status" value="1"/>
</dbReference>
<dbReference type="STRING" id="1122204.SAMN05421781_2477"/>
<feature type="domain" description="Peptidase M20 dimerisation" evidence="5">
    <location>
        <begin position="216"/>
        <end position="309"/>
    </location>
</feature>
<dbReference type="InterPro" id="IPR002933">
    <property type="entry name" value="Peptidase_M20"/>
</dbReference>
<comment type="similarity">
    <text evidence="1">Belongs to the peptidase M20 family.</text>
</comment>
<feature type="binding site" evidence="3">
    <location>
        <position position="386"/>
    </location>
    <ligand>
        <name>Zn(2+)</name>
        <dbReference type="ChEBI" id="CHEBI:29105"/>
        <label>2</label>
    </ligand>
</feature>
<dbReference type="InterPro" id="IPR010158">
    <property type="entry name" value="Amidase_Cbmase"/>
</dbReference>
<dbReference type="InterPro" id="IPR036264">
    <property type="entry name" value="Bact_exopeptidase_dim_dom"/>
</dbReference>
<gene>
    <name evidence="6" type="ORF">SAMN05421781_2477</name>
</gene>
<feature type="binding site" evidence="4">
    <location>
        <position position="292"/>
    </location>
    <ligand>
        <name>allantoate</name>
        <dbReference type="ChEBI" id="CHEBI:17536"/>
    </ligand>
</feature>
<feature type="binding site" evidence="3">
    <location>
        <position position="194"/>
    </location>
    <ligand>
        <name>Zn(2+)</name>
        <dbReference type="ChEBI" id="CHEBI:29105"/>
        <label>1</label>
    </ligand>
</feature>
<feature type="binding site" evidence="4">
    <location>
        <position position="279"/>
    </location>
    <ligand>
        <name>allantoate</name>
        <dbReference type="ChEBI" id="CHEBI:17536"/>
    </ligand>
</feature>
<dbReference type="OrthoDB" id="9808195at2"/>
<dbReference type="Pfam" id="PF01546">
    <property type="entry name" value="Peptidase_M20"/>
    <property type="match status" value="1"/>
</dbReference>
<evidence type="ECO:0000256" key="4">
    <source>
        <dbReference type="PIRSR" id="PIRSR001235-2"/>
    </source>
</evidence>
<evidence type="ECO:0000313" key="6">
    <source>
        <dbReference type="EMBL" id="SDW81019.1"/>
    </source>
</evidence>
<organism evidence="6 7">
    <name type="scientific">Marinococcus luteus</name>
    <dbReference type="NCBI Taxonomy" id="1122204"/>
    <lineage>
        <taxon>Bacteria</taxon>
        <taxon>Bacillati</taxon>
        <taxon>Bacillota</taxon>
        <taxon>Bacilli</taxon>
        <taxon>Bacillales</taxon>
        <taxon>Bacillaceae</taxon>
        <taxon>Marinococcus</taxon>
    </lineage>
</organism>
<dbReference type="PANTHER" id="PTHR32494">
    <property type="entry name" value="ALLANTOATE DEIMINASE-RELATED"/>
    <property type="match status" value="1"/>
</dbReference>
<evidence type="ECO:0000259" key="5">
    <source>
        <dbReference type="Pfam" id="PF07687"/>
    </source>
</evidence>
<feature type="binding site" evidence="3">
    <location>
        <position position="85"/>
    </location>
    <ligand>
        <name>Zn(2+)</name>
        <dbReference type="ChEBI" id="CHEBI:29105"/>
        <label>1</label>
    </ligand>
</feature>
<comment type="cofactor">
    <cofactor evidence="3">
        <name>Zn(2+)</name>
        <dbReference type="ChEBI" id="CHEBI:29105"/>
    </cofactor>
    <text evidence="3">Binds 2 Zn(2+) ions per subunit.</text>
</comment>
<sequence>MAVHSSNIIQDQIDQLLQWLSGFGKTEDGGVTRLLYDESWQQAQEAVKGKMGAMGLEARYDTVGNVFGRFEGTEKTDKVVMAGSHIDSVVNGGIYDGAYGVAAAMLAVERLKQAYGRPKQSIEVVSFCEEEGSRFPVTFWGSGHITGRLAEGESETLKDTDGISIGQAMRACEFEAPASLPLKREDIDSFIELHVEQGGTLEKTNASVGVVSDIVGQRRYHITVEGESNHAGTTPMPERKDAVVLSSELITNITAMARRKDESMVATIGKMEITPNVPNVIASKVVFSLDVRHHSKALLEEFEQELENLYAVQAEQCSMNVSSNCWMEVEPVPMSRAVYETMHKAAESLQIPSQLMISGAGHDAQVMGSYYPTALLFVPSEAGVSHSPKEYTKSSDLEQGVKVLEETLFRLAY</sequence>
<dbReference type="NCBIfam" id="NF006768">
    <property type="entry name" value="PRK09290.1-1"/>
    <property type="match status" value="1"/>
</dbReference>
<keyword evidence="7" id="KW-1185">Reference proteome</keyword>
<feature type="binding site" evidence="4">
    <location>
        <position position="219"/>
    </location>
    <ligand>
        <name>allantoate</name>
        <dbReference type="ChEBI" id="CHEBI:17536"/>
    </ligand>
</feature>
<evidence type="ECO:0000313" key="7">
    <source>
        <dbReference type="Proteomes" id="UP000199488"/>
    </source>
</evidence>
<dbReference type="NCBIfam" id="NF006771">
    <property type="entry name" value="PRK09290.1-5"/>
    <property type="match status" value="1"/>
</dbReference>
<dbReference type="RefSeq" id="WP_091615574.1">
    <property type="nucleotide sequence ID" value="NZ_FNNC01000005.1"/>
</dbReference>
<dbReference type="Proteomes" id="UP000199488">
    <property type="component" value="Unassembled WGS sequence"/>
</dbReference>
<dbReference type="NCBIfam" id="TIGR01879">
    <property type="entry name" value="hydantase"/>
    <property type="match status" value="1"/>
</dbReference>
<dbReference type="PIRSF" id="PIRSF001235">
    <property type="entry name" value="Amidase_carbamoylase"/>
    <property type="match status" value="1"/>
</dbReference>
<evidence type="ECO:0000256" key="1">
    <source>
        <dbReference type="ARBA" id="ARBA00006153"/>
    </source>
</evidence>
<accession>A0A1H2WLY7</accession>
<feature type="binding site" evidence="3">
    <location>
        <position position="131"/>
    </location>
    <ligand>
        <name>Zn(2+)</name>
        <dbReference type="ChEBI" id="CHEBI:29105"/>
        <label>2</label>
    </ligand>
</feature>
<keyword evidence="2" id="KW-0378">Hydrolase</keyword>
<dbReference type="Gene3D" id="3.40.630.10">
    <property type="entry name" value="Zn peptidases"/>
    <property type="match status" value="1"/>
</dbReference>
<dbReference type="Pfam" id="PF07687">
    <property type="entry name" value="M20_dimer"/>
    <property type="match status" value="1"/>
</dbReference>
<dbReference type="GO" id="GO:0016813">
    <property type="term" value="F:hydrolase activity, acting on carbon-nitrogen (but not peptide) bonds, in linear amidines"/>
    <property type="evidence" value="ECO:0007669"/>
    <property type="project" value="InterPro"/>
</dbReference>
<protein>
    <submittedName>
        <fullName evidence="6">Allantoate deiminase</fullName>
    </submittedName>
</protein>
<dbReference type="AlphaFoldDB" id="A0A1H2WLY7"/>
<dbReference type="SUPFAM" id="SSF55031">
    <property type="entry name" value="Bacterial exopeptidase dimerisation domain"/>
    <property type="match status" value="1"/>
</dbReference>
<evidence type="ECO:0000256" key="3">
    <source>
        <dbReference type="PIRSR" id="PIRSR001235-1"/>
    </source>
</evidence>